<organism evidence="1">
    <name type="scientific">Arion vulgaris</name>
    <dbReference type="NCBI Taxonomy" id="1028688"/>
    <lineage>
        <taxon>Eukaryota</taxon>
        <taxon>Metazoa</taxon>
        <taxon>Spiralia</taxon>
        <taxon>Lophotrochozoa</taxon>
        <taxon>Mollusca</taxon>
        <taxon>Gastropoda</taxon>
        <taxon>Heterobranchia</taxon>
        <taxon>Euthyneura</taxon>
        <taxon>Panpulmonata</taxon>
        <taxon>Eupulmonata</taxon>
        <taxon>Stylommatophora</taxon>
        <taxon>Helicina</taxon>
        <taxon>Arionoidea</taxon>
        <taxon>Arionidae</taxon>
        <taxon>Arion</taxon>
    </lineage>
</organism>
<protein>
    <submittedName>
        <fullName evidence="1">Uncharacterized protein</fullName>
    </submittedName>
</protein>
<evidence type="ECO:0000313" key="1">
    <source>
        <dbReference type="EMBL" id="CEK77811.1"/>
    </source>
</evidence>
<gene>
    <name evidence="1" type="primary">ORF106778</name>
</gene>
<reference evidence="1" key="1">
    <citation type="submission" date="2014-12" db="EMBL/GenBank/DDBJ databases">
        <title>Insight into the proteome of Arion vulgaris.</title>
        <authorList>
            <person name="Aradska J."/>
            <person name="Bulat T."/>
            <person name="Smidak R."/>
            <person name="Sarate P."/>
            <person name="Gangsoo J."/>
            <person name="Sialana F."/>
            <person name="Bilban M."/>
            <person name="Lubec G."/>
        </authorList>
    </citation>
    <scope>NUCLEOTIDE SEQUENCE</scope>
    <source>
        <tissue evidence="1">Skin</tissue>
    </source>
</reference>
<proteinExistence type="predicted"/>
<name>A0A0B7ACR6_9EUPU</name>
<accession>A0A0B7ACR6</accession>
<dbReference type="EMBL" id="HACG01030946">
    <property type="protein sequence ID" value="CEK77811.1"/>
    <property type="molecule type" value="Transcribed_RNA"/>
</dbReference>
<sequence length="56" mass="6155">MVISEGTKNATFNFALANINCPRPSREGSFYQAQEGNFGFCTLPTILSLVIPGRQF</sequence>
<dbReference type="AlphaFoldDB" id="A0A0B7ACR6"/>